<dbReference type="SUPFAM" id="SSF90123">
    <property type="entry name" value="ABC transporter transmembrane region"/>
    <property type="match status" value="2"/>
</dbReference>
<feature type="transmembrane region" description="Helical" evidence="8">
    <location>
        <begin position="35"/>
        <end position="53"/>
    </location>
</feature>
<evidence type="ECO:0000256" key="8">
    <source>
        <dbReference type="SAM" id="Phobius"/>
    </source>
</evidence>
<dbReference type="InterPro" id="IPR036640">
    <property type="entry name" value="ABC1_TM_sf"/>
</dbReference>
<feature type="transmembrane region" description="Helical" evidence="8">
    <location>
        <begin position="1039"/>
        <end position="1059"/>
    </location>
</feature>
<feature type="domain" description="ABC transmembrane type-1" evidence="10">
    <location>
        <begin position="916"/>
        <end position="1181"/>
    </location>
</feature>
<dbReference type="Gene3D" id="3.40.50.300">
    <property type="entry name" value="P-loop containing nucleotide triphosphate hydrolases"/>
    <property type="match status" value="2"/>
</dbReference>
<keyword evidence="12" id="KW-1185">Reference proteome</keyword>
<feature type="transmembrane region" description="Helical" evidence="8">
    <location>
        <begin position="158"/>
        <end position="177"/>
    </location>
</feature>
<feature type="transmembrane region" description="Helical" evidence="8">
    <location>
        <begin position="406"/>
        <end position="428"/>
    </location>
</feature>
<evidence type="ECO:0000256" key="2">
    <source>
        <dbReference type="ARBA" id="ARBA00022448"/>
    </source>
</evidence>
<keyword evidence="4" id="KW-0547">Nucleotide-binding</keyword>
<feature type="transmembrane region" description="Helical" evidence="8">
    <location>
        <begin position="130"/>
        <end position="152"/>
    </location>
</feature>
<feature type="transmembrane region" description="Helical" evidence="8">
    <location>
        <begin position="1123"/>
        <end position="1143"/>
    </location>
</feature>
<sequence>MNSSMSCVPNADELFGPQVASCRRDFDFTLLFEQSILSIGPTAIFLLFVPVRLSQLGRTKRKTLPNLLRDGKLVAISVFLSLQVAMLVLWVKLESQQTRVSVPASALSVIASLSLGSLSILENDRSIRPSLLICTFLLISLVVDVAQARTLWLLHESTVLPALFTTSLIFKALILQLEAFEKRSFLKEPFNEYPPESLASVINRNLFLWINKLILEGQKSILSVGDLFDIDKALSSSVLERGLRASWKRRNSKRRNSLLFSVLSYFKGSLLALVFPRLCLVGFKFSQPLLINRAISLIEEPETSTNRNIGYAIIGATALIYLGLAISTAKYQHKIFRVITMIRGGLICLTYDATLNLDSNSMGDSASITLMSTDIERIGNGLATIDSLLAGPIEAGIAIYLLEKQLGIACIVPVLISLACTLGAFSIMKWAKNTQKEWIEAVQKRVAITSSALSSMKGIKMQGLTDRLSEDLQELRVQELEFAKPFRRNIIATAGISNITVLCGPFATFITYIVIERSRDTTTLSIAQAFTSLSLISLLSSPVSELVQTIPTFAAALGCFDRIQEYISMENRQDSRFGKLNADNALESENSENKTDIIDSSFALSLIRPSSSARLIKENIITVKDATFSISSERKIILKDINLDVRHGALIMIVGAMGSGKSNLLKALLGEIPCTKGSLINKSTGTAYCSQTAWLPNSTVREIILGTSEYDDTWYYTIINACVLGHDISLLPEREHTMIGSEGAALSGGQKQRLALARALYSRKGLLLVDDILSGLDSKTDHAVFENVFGRQGFCNLHNLTTIFTTHAVQHLPSADKIIALSENGEILEQGTFDNLRQKPDGYIKDLLFHEVTKIQPEADVVVSQTTRKAPLPADDNSTRQNGDFSVYLYFAKSFGWFSIALFLGTVGIYTFTSEFQAVLLQYWSKSETDQPGVYTNIYIGLYAMLSVFAVFGIMGMLCVMLLFAGPYASINLHRILLDAVMNAPYSWFVATDTGVTLNRFSQDMSLIDMELLVGVIDTFAGSFMAVAEAILISIGAKYVGVILPLIIGILYILQKVYLRTSRQLRLLDLETKSPLYSHSTETLSGLTTIRAFGWQEQSAEKNRRLSDNSQKPYYLLYCIQRWLNLVLDLILAGIAVVLIAFATKMRGTTNAGTLGIALVNILQFNTTLSFLIRKWTQLETSIGAVARVKVFEATTLSENRPEEINICPLSWPSRGKIEFKDVTTSYSISSSPVLRNISLTIESGQKVGIVGRTGSGKSSLILTLLRMLDLTSGSILIDDISLCTKRRQSLRASLIAIPQEPNFLSGTVRFNADPFRSSPDTVIIASLTKVGLWDLISSNGGGLDTAIDTAPLSQGQKQLFCLARALVRKSALGNREKGILVLDEDFGVG</sequence>
<dbReference type="SUPFAM" id="SSF52540">
    <property type="entry name" value="P-loop containing nucleoside triphosphate hydrolases"/>
    <property type="match status" value="2"/>
</dbReference>
<evidence type="ECO:0000259" key="10">
    <source>
        <dbReference type="PROSITE" id="PS50929"/>
    </source>
</evidence>
<dbReference type="PROSITE" id="PS50893">
    <property type="entry name" value="ABC_TRANSPORTER_2"/>
    <property type="match status" value="1"/>
</dbReference>
<dbReference type="Gene3D" id="1.20.1560.10">
    <property type="entry name" value="ABC transporter type 1, transmembrane domain"/>
    <property type="match status" value="2"/>
</dbReference>
<dbReference type="PANTHER" id="PTHR24223:SF269">
    <property type="entry name" value="ABC MULTIDRUG TRANSPORTER (EUROFUNG)-RELATED"/>
    <property type="match status" value="1"/>
</dbReference>
<dbReference type="InterPro" id="IPR003593">
    <property type="entry name" value="AAA+_ATPase"/>
</dbReference>
<dbReference type="Pfam" id="PF00664">
    <property type="entry name" value="ABC_membrane"/>
    <property type="match status" value="2"/>
</dbReference>
<feature type="domain" description="ABC transporter" evidence="9">
    <location>
        <begin position="621"/>
        <end position="849"/>
    </location>
</feature>
<evidence type="ECO:0000256" key="5">
    <source>
        <dbReference type="ARBA" id="ARBA00022840"/>
    </source>
</evidence>
<feature type="domain" description="ABC transmembrane type-1" evidence="10">
    <location>
        <begin position="278"/>
        <end position="555"/>
    </location>
</feature>
<dbReference type="Pfam" id="PF00005">
    <property type="entry name" value="ABC_tran"/>
    <property type="match status" value="2"/>
</dbReference>
<dbReference type="InterPro" id="IPR003439">
    <property type="entry name" value="ABC_transporter-like_ATP-bd"/>
</dbReference>
<feature type="transmembrane region" description="Helical" evidence="8">
    <location>
        <begin position="887"/>
        <end position="912"/>
    </location>
</feature>
<dbReference type="GO" id="GO:0016020">
    <property type="term" value="C:membrane"/>
    <property type="evidence" value="ECO:0007669"/>
    <property type="project" value="UniProtKB-SubCell"/>
</dbReference>
<comment type="subcellular location">
    <subcellularLocation>
        <location evidence="1">Membrane</location>
        <topology evidence="1">Multi-pass membrane protein</topology>
    </subcellularLocation>
</comment>
<accession>A0A8H4RI74</accession>
<dbReference type="PANTHER" id="PTHR24223">
    <property type="entry name" value="ATP-BINDING CASSETTE SUB-FAMILY C"/>
    <property type="match status" value="1"/>
</dbReference>
<dbReference type="FunFam" id="1.20.1560.10:FF:000055">
    <property type="entry name" value="ABC multidrug transporter (Eurofung)"/>
    <property type="match status" value="1"/>
</dbReference>
<dbReference type="InterPro" id="IPR027417">
    <property type="entry name" value="P-loop_NTPase"/>
</dbReference>
<evidence type="ECO:0000256" key="7">
    <source>
        <dbReference type="ARBA" id="ARBA00023136"/>
    </source>
</evidence>
<evidence type="ECO:0000259" key="9">
    <source>
        <dbReference type="PROSITE" id="PS50893"/>
    </source>
</evidence>
<dbReference type="EMBL" id="JAAMPI010000688">
    <property type="protein sequence ID" value="KAF4629350.1"/>
    <property type="molecule type" value="Genomic_DNA"/>
</dbReference>
<dbReference type="FunFam" id="1.20.1560.10:FF:000066">
    <property type="entry name" value="ABC multidrug transporter (Eurofung)"/>
    <property type="match status" value="1"/>
</dbReference>
<keyword evidence="5" id="KW-0067">ATP-binding</keyword>
<dbReference type="InterPro" id="IPR044746">
    <property type="entry name" value="ABCC_6TM_D1"/>
</dbReference>
<gene>
    <name evidence="11" type="ORF">G7Y89_g8798</name>
</gene>
<keyword evidence="2" id="KW-0813">Transport</keyword>
<dbReference type="InterPro" id="IPR050173">
    <property type="entry name" value="ABC_transporter_C-like"/>
</dbReference>
<dbReference type="InterPro" id="IPR044726">
    <property type="entry name" value="ABCC_6TM_D2"/>
</dbReference>
<feature type="transmembrane region" description="Helical" evidence="8">
    <location>
        <begin position="309"/>
        <end position="329"/>
    </location>
</feature>
<dbReference type="Proteomes" id="UP000566819">
    <property type="component" value="Unassembled WGS sequence"/>
</dbReference>
<comment type="caution">
    <text evidence="11">The sequence shown here is derived from an EMBL/GenBank/DDBJ whole genome shotgun (WGS) entry which is preliminary data.</text>
</comment>
<keyword evidence="6 8" id="KW-1133">Transmembrane helix</keyword>
<dbReference type="InterPro" id="IPR017871">
    <property type="entry name" value="ABC_transporter-like_CS"/>
</dbReference>
<feature type="transmembrane region" description="Helical" evidence="8">
    <location>
        <begin position="1155"/>
        <end position="1173"/>
    </location>
</feature>
<dbReference type="PROSITE" id="PS00211">
    <property type="entry name" value="ABC_TRANSPORTER_1"/>
    <property type="match status" value="1"/>
</dbReference>
<name>A0A8H4RI74_9HELO</name>
<dbReference type="GO" id="GO:0140359">
    <property type="term" value="F:ABC-type transporter activity"/>
    <property type="evidence" value="ECO:0007669"/>
    <property type="project" value="InterPro"/>
</dbReference>
<proteinExistence type="predicted"/>
<dbReference type="Pfam" id="PF24357">
    <property type="entry name" value="TMD0_ABC"/>
    <property type="match status" value="1"/>
</dbReference>
<evidence type="ECO:0000256" key="1">
    <source>
        <dbReference type="ARBA" id="ARBA00004141"/>
    </source>
</evidence>
<keyword evidence="3 8" id="KW-0812">Transmembrane</keyword>
<dbReference type="InterPro" id="IPR056227">
    <property type="entry name" value="TMD0_ABC"/>
</dbReference>
<dbReference type="GO" id="GO:0005524">
    <property type="term" value="F:ATP binding"/>
    <property type="evidence" value="ECO:0007669"/>
    <property type="project" value="UniProtKB-KW"/>
</dbReference>
<evidence type="ECO:0000256" key="4">
    <source>
        <dbReference type="ARBA" id="ARBA00022741"/>
    </source>
</evidence>
<protein>
    <submittedName>
        <fullName evidence="11">Uncharacterized protein</fullName>
    </submittedName>
</protein>
<feature type="transmembrane region" description="Helical" evidence="8">
    <location>
        <begin position="103"/>
        <end position="121"/>
    </location>
</feature>
<organism evidence="11 12">
    <name type="scientific">Cudoniella acicularis</name>
    <dbReference type="NCBI Taxonomy" id="354080"/>
    <lineage>
        <taxon>Eukaryota</taxon>
        <taxon>Fungi</taxon>
        <taxon>Dikarya</taxon>
        <taxon>Ascomycota</taxon>
        <taxon>Pezizomycotina</taxon>
        <taxon>Leotiomycetes</taxon>
        <taxon>Helotiales</taxon>
        <taxon>Tricladiaceae</taxon>
        <taxon>Cudoniella</taxon>
    </lineage>
</organism>
<evidence type="ECO:0000313" key="12">
    <source>
        <dbReference type="Proteomes" id="UP000566819"/>
    </source>
</evidence>
<feature type="transmembrane region" description="Helical" evidence="8">
    <location>
        <begin position="490"/>
        <end position="515"/>
    </location>
</feature>
<evidence type="ECO:0000256" key="6">
    <source>
        <dbReference type="ARBA" id="ARBA00022989"/>
    </source>
</evidence>
<dbReference type="CDD" id="cd18579">
    <property type="entry name" value="ABC_6TM_ABCC_D1"/>
    <property type="match status" value="1"/>
</dbReference>
<dbReference type="PROSITE" id="PS50929">
    <property type="entry name" value="ABC_TM1F"/>
    <property type="match status" value="2"/>
</dbReference>
<dbReference type="InterPro" id="IPR011527">
    <property type="entry name" value="ABC1_TM_dom"/>
</dbReference>
<reference evidence="11 12" key="1">
    <citation type="submission" date="2020-03" db="EMBL/GenBank/DDBJ databases">
        <title>Draft Genome Sequence of Cudoniella acicularis.</title>
        <authorList>
            <person name="Buettner E."/>
            <person name="Kellner H."/>
        </authorList>
    </citation>
    <scope>NUCLEOTIDE SEQUENCE [LARGE SCALE GENOMIC DNA]</scope>
    <source>
        <strain evidence="11 12">DSM 108380</strain>
    </source>
</reference>
<dbReference type="OrthoDB" id="6500128at2759"/>
<dbReference type="CDD" id="cd18580">
    <property type="entry name" value="ABC_6TM_ABCC_D2"/>
    <property type="match status" value="1"/>
</dbReference>
<dbReference type="SMART" id="SM00382">
    <property type="entry name" value="AAA"/>
    <property type="match status" value="2"/>
</dbReference>
<dbReference type="GO" id="GO:0016887">
    <property type="term" value="F:ATP hydrolysis activity"/>
    <property type="evidence" value="ECO:0007669"/>
    <property type="project" value="InterPro"/>
</dbReference>
<keyword evidence="7 8" id="KW-0472">Membrane</keyword>
<evidence type="ECO:0000313" key="11">
    <source>
        <dbReference type="EMBL" id="KAF4629350.1"/>
    </source>
</evidence>
<feature type="transmembrane region" description="Helical" evidence="8">
    <location>
        <begin position="73"/>
        <end position="91"/>
    </location>
</feature>
<evidence type="ECO:0000256" key="3">
    <source>
        <dbReference type="ARBA" id="ARBA00022692"/>
    </source>
</evidence>
<feature type="transmembrane region" description="Helical" evidence="8">
    <location>
        <begin position="938"/>
        <end position="965"/>
    </location>
</feature>
<feature type="transmembrane region" description="Helical" evidence="8">
    <location>
        <begin position="258"/>
        <end position="283"/>
    </location>
</feature>